<dbReference type="InterPro" id="IPR041682">
    <property type="entry name" value="AAA_14"/>
</dbReference>
<dbReference type="PANTHER" id="PTHR33295:SF8">
    <property type="entry name" value="AAA+ ATPASE DOMAIN-CONTAINING PROTEIN"/>
    <property type="match status" value="1"/>
</dbReference>
<proteinExistence type="predicted"/>
<evidence type="ECO:0000313" key="4">
    <source>
        <dbReference type="Proteomes" id="UP000278031"/>
    </source>
</evidence>
<feature type="domain" description="DUF4143" evidence="2">
    <location>
        <begin position="198"/>
        <end position="286"/>
    </location>
</feature>
<accession>A0A497JIJ6</accession>
<dbReference type="InterPro" id="IPR025420">
    <property type="entry name" value="DUF4143"/>
</dbReference>
<organism evidence="3 4">
    <name type="scientific">Candidatus Iainarchaeum sp</name>
    <dbReference type="NCBI Taxonomy" id="3101447"/>
    <lineage>
        <taxon>Archaea</taxon>
        <taxon>Candidatus Iainarchaeota</taxon>
        <taxon>Candidatus Iainarchaeia</taxon>
        <taxon>Candidatus Iainarchaeales</taxon>
        <taxon>Candidatus Iainarchaeaceae</taxon>
        <taxon>Candidatus Iainarchaeum</taxon>
    </lineage>
</organism>
<feature type="non-terminal residue" evidence="3">
    <location>
        <position position="287"/>
    </location>
</feature>
<feature type="domain" description="AAA" evidence="1">
    <location>
        <begin position="40"/>
        <end position="158"/>
    </location>
</feature>
<dbReference type="EMBL" id="QMWP01000020">
    <property type="protein sequence ID" value="RLG70946.1"/>
    <property type="molecule type" value="Genomic_DNA"/>
</dbReference>
<comment type="caution">
    <text evidence="3">The sequence shown here is derived from an EMBL/GenBank/DDBJ whole genome shotgun (WGS) entry which is preliminary data.</text>
</comment>
<evidence type="ECO:0000259" key="2">
    <source>
        <dbReference type="Pfam" id="PF13635"/>
    </source>
</evidence>
<gene>
    <name evidence="3" type="ORF">DRO04_00830</name>
</gene>
<dbReference type="AlphaFoldDB" id="A0A497JIJ6"/>
<name>A0A497JIJ6_9ARCH</name>
<sequence length="287" mass="33938">MEIDREFLEDIAEMNKIERLDYIDREIDSVFDKDFKTKLIQLVSGLRRTGKSYLLKKKLLENKKSALYYSFDDVRFASIKKLDILFKYAISKKKKIILLDEVQKVKNWAGVIKKYYDLRKIKIIVSGSSGLLVSKGKESLAGRIFEYEMLPLSYREFLRMSKNKNFKYYIKTGFPEVVRFSLNVNKYVKSIVDKIIFEDIPERYDIEKPEILEDLVSILSERNTRVVDYRDLGNSLDISKDTAKRYCNILAKSFLLNFIYPFAKRTSTRIRKLKKVYFKFPSIANSF</sequence>
<dbReference type="PANTHER" id="PTHR33295">
    <property type="entry name" value="ATPASE"/>
    <property type="match status" value="1"/>
</dbReference>
<dbReference type="Proteomes" id="UP000278031">
    <property type="component" value="Unassembled WGS sequence"/>
</dbReference>
<dbReference type="Pfam" id="PF13173">
    <property type="entry name" value="AAA_14"/>
    <property type="match status" value="1"/>
</dbReference>
<dbReference type="Pfam" id="PF13635">
    <property type="entry name" value="DUF4143"/>
    <property type="match status" value="1"/>
</dbReference>
<evidence type="ECO:0000313" key="3">
    <source>
        <dbReference type="EMBL" id="RLG70946.1"/>
    </source>
</evidence>
<dbReference type="Gene3D" id="3.40.50.300">
    <property type="entry name" value="P-loop containing nucleotide triphosphate hydrolases"/>
    <property type="match status" value="1"/>
</dbReference>
<dbReference type="SUPFAM" id="SSF52540">
    <property type="entry name" value="P-loop containing nucleoside triphosphate hydrolases"/>
    <property type="match status" value="1"/>
</dbReference>
<dbReference type="InterPro" id="IPR027417">
    <property type="entry name" value="P-loop_NTPase"/>
</dbReference>
<protein>
    <submittedName>
        <fullName evidence="3">Uncharacterized protein</fullName>
    </submittedName>
</protein>
<evidence type="ECO:0000259" key="1">
    <source>
        <dbReference type="Pfam" id="PF13173"/>
    </source>
</evidence>
<reference evidence="3 4" key="1">
    <citation type="submission" date="2018-06" db="EMBL/GenBank/DDBJ databases">
        <title>Extensive metabolic versatility and redundancy in microbially diverse, dynamic hydrothermal sediments.</title>
        <authorList>
            <person name="Dombrowski N."/>
            <person name="Teske A."/>
            <person name="Baker B.J."/>
        </authorList>
    </citation>
    <scope>NUCLEOTIDE SEQUENCE [LARGE SCALE GENOMIC DNA]</scope>
    <source>
        <strain evidence="3">B51_G17</strain>
    </source>
</reference>